<dbReference type="SUPFAM" id="SSF57802">
    <property type="entry name" value="Rubredoxin-like"/>
    <property type="match status" value="1"/>
</dbReference>
<evidence type="ECO:0000259" key="6">
    <source>
        <dbReference type="PROSITE" id="PS50903"/>
    </source>
</evidence>
<evidence type="ECO:0000256" key="2">
    <source>
        <dbReference type="ARBA" id="ARBA00022723"/>
    </source>
</evidence>
<comment type="similarity">
    <text evidence="5">Belongs to the rubredoxin family.</text>
</comment>
<name>A0ABT7UEI0_9FIRM</name>
<dbReference type="Gene3D" id="2.20.28.10">
    <property type="match status" value="1"/>
</dbReference>
<accession>A0ABT7UEI0</accession>
<dbReference type="CDD" id="cd00730">
    <property type="entry name" value="rubredoxin"/>
    <property type="match status" value="1"/>
</dbReference>
<dbReference type="InterPro" id="IPR018527">
    <property type="entry name" value="Rubredoxin_Fe_BS"/>
</dbReference>
<dbReference type="Proteomes" id="UP001529340">
    <property type="component" value="Unassembled WGS sequence"/>
</dbReference>
<comment type="caution">
    <text evidence="7">The sequence shown here is derived from an EMBL/GenBank/DDBJ whole genome shotgun (WGS) entry which is preliminary data.</text>
</comment>
<keyword evidence="2 5" id="KW-0479">Metal-binding</keyword>
<dbReference type="Pfam" id="PF00301">
    <property type="entry name" value="Rubredoxin"/>
    <property type="match status" value="1"/>
</dbReference>
<evidence type="ECO:0000256" key="5">
    <source>
        <dbReference type="RuleBase" id="RU003820"/>
    </source>
</evidence>
<evidence type="ECO:0000313" key="8">
    <source>
        <dbReference type="Proteomes" id="UP001529340"/>
    </source>
</evidence>
<sequence>MKRPFILKSAPEHARYICNGCGYEYDQDFGDPENEIDPGTAFDQLPEEWICPECGEDKSSFIKVE</sequence>
<keyword evidence="3 5" id="KW-0249">Electron transport</keyword>
<dbReference type="PANTHER" id="PTHR47627">
    <property type="entry name" value="RUBREDOXIN"/>
    <property type="match status" value="1"/>
</dbReference>
<dbReference type="PRINTS" id="PR00163">
    <property type="entry name" value="RUBREDOXIN"/>
</dbReference>
<dbReference type="InterPro" id="IPR024934">
    <property type="entry name" value="Rubredoxin-like_dom"/>
</dbReference>
<dbReference type="InterPro" id="IPR024935">
    <property type="entry name" value="Rubredoxin_dom"/>
</dbReference>
<evidence type="ECO:0000256" key="1">
    <source>
        <dbReference type="ARBA" id="ARBA00022448"/>
    </source>
</evidence>
<dbReference type="PROSITE" id="PS50903">
    <property type="entry name" value="RUBREDOXIN_LIKE"/>
    <property type="match status" value="1"/>
</dbReference>
<keyword evidence="8" id="KW-1185">Reference proteome</keyword>
<evidence type="ECO:0000313" key="7">
    <source>
        <dbReference type="EMBL" id="MDM8158022.1"/>
    </source>
</evidence>
<dbReference type="PANTHER" id="PTHR47627:SF1">
    <property type="entry name" value="RUBREDOXIN-1-RELATED"/>
    <property type="match status" value="1"/>
</dbReference>
<organism evidence="7 8">
    <name type="scientific">Amedibacillus dolichus</name>
    <dbReference type="NCBI Taxonomy" id="31971"/>
    <lineage>
        <taxon>Bacteria</taxon>
        <taxon>Bacillati</taxon>
        <taxon>Bacillota</taxon>
        <taxon>Erysipelotrichia</taxon>
        <taxon>Erysipelotrichales</taxon>
        <taxon>Erysipelotrichaceae</taxon>
        <taxon>Amedibacillus</taxon>
    </lineage>
</organism>
<gene>
    <name evidence="7" type="ORF">QUV96_10315</name>
</gene>
<dbReference type="InterPro" id="IPR050526">
    <property type="entry name" value="Rubredoxin_ET"/>
</dbReference>
<keyword evidence="4 5" id="KW-0408">Iron</keyword>
<dbReference type="PROSITE" id="PS00202">
    <property type="entry name" value="RUBREDOXIN"/>
    <property type="match status" value="1"/>
</dbReference>
<reference evidence="7 8" key="1">
    <citation type="submission" date="2023-06" db="EMBL/GenBank/DDBJ databases">
        <title>Identification and characterization of horizontal gene transfer across gut microbiota members of farm animals based on homology search.</title>
        <authorList>
            <person name="Schwarzerova J."/>
            <person name="Nykrynova M."/>
            <person name="Jureckova K."/>
            <person name="Cejkova D."/>
            <person name="Rychlik I."/>
        </authorList>
    </citation>
    <scope>NUCLEOTIDE SEQUENCE [LARGE SCALE GENOMIC DNA]</scope>
    <source>
        <strain evidence="7 8">ET39</strain>
    </source>
</reference>
<feature type="domain" description="Rubredoxin-like" evidence="6">
    <location>
        <begin position="13"/>
        <end position="64"/>
    </location>
</feature>
<reference evidence="8" key="2">
    <citation type="submission" date="2023-06" db="EMBL/GenBank/DDBJ databases">
        <title>Identification and characterization of horizontal gene transfer across gut microbiota members of farm animals based on homology search.</title>
        <authorList>
            <person name="Zeman M."/>
            <person name="Kubasova T."/>
            <person name="Jahodarova E."/>
            <person name="Nykrynova M."/>
            <person name="Rychlik I."/>
        </authorList>
    </citation>
    <scope>NUCLEOTIDE SEQUENCE [LARGE SCALE GENOMIC DNA]</scope>
    <source>
        <strain evidence="8">ET39</strain>
    </source>
</reference>
<proteinExistence type="inferred from homology"/>
<comment type="cofactor">
    <cofactor evidence="5">
        <name>Fe(3+)</name>
        <dbReference type="ChEBI" id="CHEBI:29034"/>
    </cofactor>
</comment>
<protein>
    <recommendedName>
        <fullName evidence="5">Rubredoxin</fullName>
    </recommendedName>
</protein>
<evidence type="ECO:0000256" key="4">
    <source>
        <dbReference type="ARBA" id="ARBA00023004"/>
    </source>
</evidence>
<reference evidence="7 8" key="3">
    <citation type="submission" date="2023-06" db="EMBL/GenBank/DDBJ databases">
        <authorList>
            <person name="Zeman M."/>
            <person name="Kubasova T."/>
            <person name="Jahodarova E."/>
            <person name="Nykrynova M."/>
            <person name="Rychlik I."/>
        </authorList>
    </citation>
    <scope>NUCLEOTIDE SEQUENCE [LARGE SCALE GENOMIC DNA]</scope>
    <source>
        <strain evidence="7 8">ET39</strain>
    </source>
</reference>
<evidence type="ECO:0000256" key="3">
    <source>
        <dbReference type="ARBA" id="ARBA00022982"/>
    </source>
</evidence>
<keyword evidence="1" id="KW-0813">Transport</keyword>
<dbReference type="EMBL" id="JAUDCG010000061">
    <property type="protein sequence ID" value="MDM8158022.1"/>
    <property type="molecule type" value="Genomic_DNA"/>
</dbReference>